<dbReference type="AlphaFoldDB" id="D6TMK3"/>
<comment type="caution">
    <text evidence="1">The sequence shown here is derived from an EMBL/GenBank/DDBJ whole genome shotgun (WGS) entry which is preliminary data.</text>
</comment>
<dbReference type="eggNOG" id="ENOG5032XCY">
    <property type="taxonomic scope" value="Bacteria"/>
</dbReference>
<evidence type="ECO:0008006" key="3">
    <source>
        <dbReference type="Google" id="ProtNLM"/>
    </source>
</evidence>
<dbReference type="InParanoid" id="D6TMK3"/>
<sequence length="201" mass="23486">MYFVPINESGRAMISLPFALETALERQIAEDPEWQTGVEWGIPRTGHLEGPVKFHITDVLANIERQQPPPASQERCALRLIALTHDAFKYRVDESRPKIGTNHHAYIARKFSERYIHDPALLDIIELHDEAYNSWRLGVHKGRWQHAEERIDLLLGRIGSSLPLYARFFLADSHTESKNQDPVTWFRDVLQRRGYTFPFWR</sequence>
<dbReference type="EMBL" id="ADVG01000002">
    <property type="protein sequence ID" value="EFH87003.1"/>
    <property type="molecule type" value="Genomic_DNA"/>
</dbReference>
<gene>
    <name evidence="1" type="ORF">Krac_8324</name>
</gene>
<dbReference type="Proteomes" id="UP000004508">
    <property type="component" value="Unassembled WGS sequence"/>
</dbReference>
<keyword evidence="2" id="KW-1185">Reference proteome</keyword>
<name>D6TMK3_KTERA</name>
<dbReference type="OrthoDB" id="158925at2"/>
<evidence type="ECO:0000313" key="2">
    <source>
        <dbReference type="Proteomes" id="UP000004508"/>
    </source>
</evidence>
<evidence type="ECO:0000313" key="1">
    <source>
        <dbReference type="EMBL" id="EFH87003.1"/>
    </source>
</evidence>
<organism evidence="1 2">
    <name type="scientific">Ktedonobacter racemifer DSM 44963</name>
    <dbReference type="NCBI Taxonomy" id="485913"/>
    <lineage>
        <taxon>Bacteria</taxon>
        <taxon>Bacillati</taxon>
        <taxon>Chloroflexota</taxon>
        <taxon>Ktedonobacteria</taxon>
        <taxon>Ktedonobacterales</taxon>
        <taxon>Ktedonobacteraceae</taxon>
        <taxon>Ktedonobacter</taxon>
    </lineage>
</organism>
<protein>
    <recommendedName>
        <fullName evidence="3">HD domain-containing protein</fullName>
    </recommendedName>
</protein>
<dbReference type="STRING" id="485913.Krac_8324"/>
<proteinExistence type="predicted"/>
<reference evidence="1 2" key="1">
    <citation type="journal article" date="2011" name="Stand. Genomic Sci.">
        <title>Non-contiguous finished genome sequence and contextual data of the filamentous soil bacterium Ktedonobacter racemifer type strain (SOSP1-21).</title>
        <authorList>
            <person name="Chang Y.J."/>
            <person name="Land M."/>
            <person name="Hauser L."/>
            <person name="Chertkov O."/>
            <person name="Del Rio T.G."/>
            <person name="Nolan M."/>
            <person name="Copeland A."/>
            <person name="Tice H."/>
            <person name="Cheng J.F."/>
            <person name="Lucas S."/>
            <person name="Han C."/>
            <person name="Goodwin L."/>
            <person name="Pitluck S."/>
            <person name="Ivanova N."/>
            <person name="Ovchinikova G."/>
            <person name="Pati A."/>
            <person name="Chen A."/>
            <person name="Palaniappan K."/>
            <person name="Mavromatis K."/>
            <person name="Liolios K."/>
            <person name="Brettin T."/>
            <person name="Fiebig A."/>
            <person name="Rohde M."/>
            <person name="Abt B."/>
            <person name="Goker M."/>
            <person name="Detter J.C."/>
            <person name="Woyke T."/>
            <person name="Bristow J."/>
            <person name="Eisen J.A."/>
            <person name="Markowitz V."/>
            <person name="Hugenholtz P."/>
            <person name="Kyrpides N.C."/>
            <person name="Klenk H.P."/>
            <person name="Lapidus A."/>
        </authorList>
    </citation>
    <scope>NUCLEOTIDE SEQUENCE [LARGE SCALE GENOMIC DNA]</scope>
    <source>
        <strain evidence="2">DSM 44963</strain>
    </source>
</reference>
<accession>D6TMK3</accession>
<dbReference type="RefSeq" id="WP_007911776.1">
    <property type="nucleotide sequence ID" value="NZ_ADVG01000002.1"/>
</dbReference>